<name>W6R7R3_PENRF</name>
<proteinExistence type="predicted"/>
<evidence type="ECO:0000313" key="3">
    <source>
        <dbReference type="Proteomes" id="UP000030686"/>
    </source>
</evidence>
<protein>
    <submittedName>
        <fullName evidence="2">Uncharacterized protein</fullName>
    </submittedName>
</protein>
<reference evidence="2" key="1">
    <citation type="journal article" date="2014" name="Nat. Commun.">
        <title>Multiple recent horizontal transfers of a large genomic region in cheese making fungi.</title>
        <authorList>
            <person name="Cheeseman K."/>
            <person name="Ropars J."/>
            <person name="Renault P."/>
            <person name="Dupont J."/>
            <person name="Gouzy J."/>
            <person name="Branca A."/>
            <person name="Abraham A.L."/>
            <person name="Ceppi M."/>
            <person name="Conseiller E."/>
            <person name="Debuchy R."/>
            <person name="Malagnac F."/>
            <person name="Goarin A."/>
            <person name="Silar P."/>
            <person name="Lacoste S."/>
            <person name="Sallet E."/>
            <person name="Bensimon A."/>
            <person name="Giraud T."/>
            <person name="Brygoo Y."/>
        </authorList>
    </citation>
    <scope>NUCLEOTIDE SEQUENCE [LARGE SCALE GENOMIC DNA]</scope>
    <source>
        <strain evidence="2">FM164</strain>
    </source>
</reference>
<gene>
    <name evidence="2" type="ORF">PROQFM164_S07g000235</name>
</gene>
<evidence type="ECO:0000256" key="1">
    <source>
        <dbReference type="SAM" id="MobiDB-lite"/>
    </source>
</evidence>
<dbReference type="AlphaFoldDB" id="W6R7R3"/>
<feature type="region of interest" description="Disordered" evidence="1">
    <location>
        <begin position="15"/>
        <end position="45"/>
    </location>
</feature>
<evidence type="ECO:0000313" key="2">
    <source>
        <dbReference type="EMBL" id="CDM37887.1"/>
    </source>
</evidence>
<keyword evidence="3" id="KW-1185">Reference proteome</keyword>
<accession>W6R7R3</accession>
<dbReference type="Proteomes" id="UP000030686">
    <property type="component" value="Unassembled WGS sequence"/>
</dbReference>
<dbReference type="EMBL" id="HG792021">
    <property type="protein sequence ID" value="CDM37887.1"/>
    <property type="molecule type" value="Genomic_DNA"/>
</dbReference>
<sequence>MMRAQSSAFAIAVAPGSRSRKTLNPNHRGSGVKASSGAKIKGGPKPSSLGVLIRNLLGSGFITAAAQGFHSNKTDSHIHTGGRVIGKLIMEPTHRLCC</sequence>
<organism evidence="2 3">
    <name type="scientific">Penicillium roqueforti (strain FM164)</name>
    <dbReference type="NCBI Taxonomy" id="1365484"/>
    <lineage>
        <taxon>Eukaryota</taxon>
        <taxon>Fungi</taxon>
        <taxon>Dikarya</taxon>
        <taxon>Ascomycota</taxon>
        <taxon>Pezizomycotina</taxon>
        <taxon>Eurotiomycetes</taxon>
        <taxon>Eurotiomycetidae</taxon>
        <taxon>Eurotiales</taxon>
        <taxon>Aspergillaceae</taxon>
        <taxon>Penicillium</taxon>
    </lineage>
</organism>